<evidence type="ECO:0000256" key="1">
    <source>
        <dbReference type="SAM" id="MobiDB-lite"/>
    </source>
</evidence>
<protein>
    <submittedName>
        <fullName evidence="2">Uncharacterized protein</fullName>
    </submittedName>
</protein>
<accession>A0A8J5T8W6</accession>
<feature type="region of interest" description="Disordered" evidence="1">
    <location>
        <begin position="1"/>
        <end position="34"/>
    </location>
</feature>
<reference evidence="2" key="1">
    <citation type="journal article" date="2021" name="bioRxiv">
        <title>Whole Genome Assembly and Annotation of Northern Wild Rice, Zizania palustris L., Supports a Whole Genome Duplication in the Zizania Genus.</title>
        <authorList>
            <person name="Haas M."/>
            <person name="Kono T."/>
            <person name="Macchietto M."/>
            <person name="Millas R."/>
            <person name="McGilp L."/>
            <person name="Shao M."/>
            <person name="Duquette J."/>
            <person name="Hirsch C.N."/>
            <person name="Kimball J."/>
        </authorList>
    </citation>
    <scope>NUCLEOTIDE SEQUENCE</scope>
    <source>
        <tissue evidence="2">Fresh leaf tissue</tissue>
    </source>
</reference>
<reference evidence="2" key="2">
    <citation type="submission" date="2021-02" db="EMBL/GenBank/DDBJ databases">
        <authorList>
            <person name="Kimball J.A."/>
            <person name="Haas M.W."/>
            <person name="Macchietto M."/>
            <person name="Kono T."/>
            <person name="Duquette J."/>
            <person name="Shao M."/>
        </authorList>
    </citation>
    <scope>NUCLEOTIDE SEQUENCE</scope>
    <source>
        <tissue evidence="2">Fresh leaf tissue</tissue>
    </source>
</reference>
<dbReference type="EMBL" id="JAAALK010000085">
    <property type="protein sequence ID" value="KAG8083217.1"/>
    <property type="molecule type" value="Genomic_DNA"/>
</dbReference>
<comment type="caution">
    <text evidence="2">The sequence shown here is derived from an EMBL/GenBank/DDBJ whole genome shotgun (WGS) entry which is preliminary data.</text>
</comment>
<keyword evidence="3" id="KW-1185">Reference proteome</keyword>
<name>A0A8J5T8W6_ZIZPA</name>
<organism evidence="2 3">
    <name type="scientific">Zizania palustris</name>
    <name type="common">Northern wild rice</name>
    <dbReference type="NCBI Taxonomy" id="103762"/>
    <lineage>
        <taxon>Eukaryota</taxon>
        <taxon>Viridiplantae</taxon>
        <taxon>Streptophyta</taxon>
        <taxon>Embryophyta</taxon>
        <taxon>Tracheophyta</taxon>
        <taxon>Spermatophyta</taxon>
        <taxon>Magnoliopsida</taxon>
        <taxon>Liliopsida</taxon>
        <taxon>Poales</taxon>
        <taxon>Poaceae</taxon>
        <taxon>BOP clade</taxon>
        <taxon>Oryzoideae</taxon>
        <taxon>Oryzeae</taxon>
        <taxon>Zizaniinae</taxon>
        <taxon>Zizania</taxon>
    </lineage>
</organism>
<evidence type="ECO:0000313" key="2">
    <source>
        <dbReference type="EMBL" id="KAG8083217.1"/>
    </source>
</evidence>
<gene>
    <name evidence="2" type="ORF">GUJ93_ZPchr0015g6797</name>
</gene>
<evidence type="ECO:0000313" key="3">
    <source>
        <dbReference type="Proteomes" id="UP000729402"/>
    </source>
</evidence>
<sequence>MKDFPASARQRMHSTVAKKTAAPRGCPGRGKIFPSRRGISHAVEKCASNTAVEKTPVQKPFRPQSLPWDPRESFAVTPGRLAAAAAGNVAALQLLNLL</sequence>
<dbReference type="Proteomes" id="UP000729402">
    <property type="component" value="Unassembled WGS sequence"/>
</dbReference>
<proteinExistence type="predicted"/>
<dbReference type="AlphaFoldDB" id="A0A8J5T8W6"/>